<gene>
    <name evidence="1" type="ORF">RHMOL_Rhmol06G0129800</name>
</gene>
<evidence type="ECO:0000313" key="1">
    <source>
        <dbReference type="EMBL" id="KAI8550723.1"/>
    </source>
</evidence>
<keyword evidence="2" id="KW-1185">Reference proteome</keyword>
<evidence type="ECO:0000313" key="2">
    <source>
        <dbReference type="Proteomes" id="UP001062846"/>
    </source>
</evidence>
<sequence length="169" mass="18979">MEYGASLGYFLCQEDADLILSLPVNIARRRDRKIWHYSLMSDLSIKSAYCLELERSLRDNQLQTVKIWLLPPFYGQKSFVVPRLIGGICWPLARPPANISSVCNHLQPPPPATPLPPGNLLRPPPRTPPPVTTSYYHLWRSATTSDQRQPLTTISGDRQPPTTTSGDDS</sequence>
<comment type="caution">
    <text evidence="1">The sequence shown here is derived from an EMBL/GenBank/DDBJ whole genome shotgun (WGS) entry which is preliminary data.</text>
</comment>
<accession>A0ACC0NDS1</accession>
<protein>
    <submittedName>
        <fullName evidence="1">Uncharacterized protein</fullName>
    </submittedName>
</protein>
<dbReference type="EMBL" id="CM046393">
    <property type="protein sequence ID" value="KAI8550723.1"/>
    <property type="molecule type" value="Genomic_DNA"/>
</dbReference>
<name>A0ACC0NDS1_RHOML</name>
<dbReference type="Proteomes" id="UP001062846">
    <property type="component" value="Chromosome 6"/>
</dbReference>
<proteinExistence type="predicted"/>
<organism evidence="1 2">
    <name type="scientific">Rhododendron molle</name>
    <name type="common">Chinese azalea</name>
    <name type="synonym">Azalea mollis</name>
    <dbReference type="NCBI Taxonomy" id="49168"/>
    <lineage>
        <taxon>Eukaryota</taxon>
        <taxon>Viridiplantae</taxon>
        <taxon>Streptophyta</taxon>
        <taxon>Embryophyta</taxon>
        <taxon>Tracheophyta</taxon>
        <taxon>Spermatophyta</taxon>
        <taxon>Magnoliopsida</taxon>
        <taxon>eudicotyledons</taxon>
        <taxon>Gunneridae</taxon>
        <taxon>Pentapetalae</taxon>
        <taxon>asterids</taxon>
        <taxon>Ericales</taxon>
        <taxon>Ericaceae</taxon>
        <taxon>Ericoideae</taxon>
        <taxon>Rhodoreae</taxon>
        <taxon>Rhododendron</taxon>
    </lineage>
</organism>
<reference evidence="1" key="1">
    <citation type="submission" date="2022-02" db="EMBL/GenBank/DDBJ databases">
        <title>Plant Genome Project.</title>
        <authorList>
            <person name="Zhang R.-G."/>
        </authorList>
    </citation>
    <scope>NUCLEOTIDE SEQUENCE</scope>
    <source>
        <strain evidence="1">AT1</strain>
    </source>
</reference>